<evidence type="ECO:0000259" key="8">
    <source>
        <dbReference type="Pfam" id="PF09335"/>
    </source>
</evidence>
<proteinExistence type="inferred from homology"/>
<dbReference type="InterPro" id="IPR032816">
    <property type="entry name" value="VTT_dom"/>
</dbReference>
<evidence type="ECO:0000313" key="9">
    <source>
        <dbReference type="EMBL" id="MFB5188683.1"/>
    </source>
</evidence>
<sequence length="208" mass="23549">MGFEHIATTYGYTGVFVLLALEYVILIVPGETVLTTLGVFSHTNQIHFNLPLMILSASMGTFTGSMLTYLIGRTVGRPVIQKFGRYIFITQKRLRKTERLFQRQAIWTLIITKYIAVIRDVIPYITGINKLKLKIYIPIQLVASFLWTSTFLIAGNLLERAGASIYHHWRIELIPGVLLMIGVVIGYRLMHKRIHGLVDIGDEEEVGG</sequence>
<feature type="domain" description="VTT" evidence="8">
    <location>
        <begin position="28"/>
        <end position="156"/>
    </location>
</feature>
<name>A0ABV5A8M9_9BACL</name>
<comment type="caution">
    <text evidence="9">The sequence shown here is derived from an EMBL/GenBank/DDBJ whole genome shotgun (WGS) entry which is preliminary data.</text>
</comment>
<dbReference type="EMBL" id="JBDXSU010000001">
    <property type="protein sequence ID" value="MFB5188683.1"/>
    <property type="molecule type" value="Genomic_DNA"/>
</dbReference>
<gene>
    <name evidence="9" type="ORF">KKP3000_001116</name>
</gene>
<evidence type="ECO:0000256" key="1">
    <source>
        <dbReference type="ARBA" id="ARBA00004651"/>
    </source>
</evidence>
<evidence type="ECO:0000256" key="2">
    <source>
        <dbReference type="ARBA" id="ARBA00010792"/>
    </source>
</evidence>
<evidence type="ECO:0000256" key="4">
    <source>
        <dbReference type="ARBA" id="ARBA00022692"/>
    </source>
</evidence>
<evidence type="ECO:0000256" key="6">
    <source>
        <dbReference type="ARBA" id="ARBA00023136"/>
    </source>
</evidence>
<protein>
    <submittedName>
        <fullName evidence="9">DedA family protein</fullName>
    </submittedName>
</protein>
<keyword evidence="4 7" id="KW-0812">Transmembrane</keyword>
<dbReference type="PANTHER" id="PTHR42709">
    <property type="entry name" value="ALKALINE PHOSPHATASE LIKE PROTEIN"/>
    <property type="match status" value="1"/>
</dbReference>
<organism evidence="9 10">
    <name type="scientific">Alicyclobacillus fastidiosus</name>
    <dbReference type="NCBI Taxonomy" id="392011"/>
    <lineage>
        <taxon>Bacteria</taxon>
        <taxon>Bacillati</taxon>
        <taxon>Bacillota</taxon>
        <taxon>Bacilli</taxon>
        <taxon>Bacillales</taxon>
        <taxon>Alicyclobacillaceae</taxon>
        <taxon>Alicyclobacillus</taxon>
    </lineage>
</organism>
<dbReference type="RefSeq" id="WP_275475526.1">
    <property type="nucleotide sequence ID" value="NZ_CP162940.1"/>
</dbReference>
<evidence type="ECO:0000256" key="3">
    <source>
        <dbReference type="ARBA" id="ARBA00022475"/>
    </source>
</evidence>
<evidence type="ECO:0000313" key="10">
    <source>
        <dbReference type="Proteomes" id="UP001579974"/>
    </source>
</evidence>
<dbReference type="InterPro" id="IPR051311">
    <property type="entry name" value="DedA_domain"/>
</dbReference>
<feature type="transmembrane region" description="Helical" evidence="7">
    <location>
        <begin position="173"/>
        <end position="190"/>
    </location>
</feature>
<comment type="subcellular location">
    <subcellularLocation>
        <location evidence="1">Cell membrane</location>
        <topology evidence="1">Multi-pass membrane protein</topology>
    </subcellularLocation>
</comment>
<evidence type="ECO:0000256" key="5">
    <source>
        <dbReference type="ARBA" id="ARBA00022989"/>
    </source>
</evidence>
<feature type="transmembrane region" description="Helical" evidence="7">
    <location>
        <begin position="12"/>
        <end position="30"/>
    </location>
</feature>
<dbReference type="Pfam" id="PF09335">
    <property type="entry name" value="VTT_dom"/>
    <property type="match status" value="1"/>
</dbReference>
<accession>A0ABV5A8M9</accession>
<keyword evidence="6 7" id="KW-0472">Membrane</keyword>
<keyword evidence="10" id="KW-1185">Reference proteome</keyword>
<dbReference type="Proteomes" id="UP001579974">
    <property type="component" value="Unassembled WGS sequence"/>
</dbReference>
<feature type="transmembrane region" description="Helical" evidence="7">
    <location>
        <begin position="50"/>
        <end position="72"/>
    </location>
</feature>
<dbReference type="PANTHER" id="PTHR42709:SF6">
    <property type="entry name" value="UNDECAPRENYL PHOSPHATE TRANSPORTER A"/>
    <property type="match status" value="1"/>
</dbReference>
<reference evidence="9 10" key="1">
    <citation type="journal article" date="2024" name="Int. J. Mol. Sci.">
        <title>Exploration of Alicyclobacillus spp. Genome in Search of Antibiotic Resistance.</title>
        <authorList>
            <person name="Bucka-Kolendo J."/>
            <person name="Kiousi D.E."/>
            <person name="Dekowska A."/>
            <person name="Mikolajczuk-Szczyrba A."/>
            <person name="Karadedos D.M."/>
            <person name="Michael P."/>
            <person name="Galanis A."/>
            <person name="Sokolowska B."/>
        </authorList>
    </citation>
    <scope>NUCLEOTIDE SEQUENCE [LARGE SCALE GENOMIC DNA]</scope>
    <source>
        <strain evidence="9 10">KKP 3000</strain>
    </source>
</reference>
<keyword evidence="5 7" id="KW-1133">Transmembrane helix</keyword>
<comment type="similarity">
    <text evidence="2">Belongs to the DedA family.</text>
</comment>
<feature type="transmembrane region" description="Helical" evidence="7">
    <location>
        <begin position="135"/>
        <end position="153"/>
    </location>
</feature>
<keyword evidence="3" id="KW-1003">Cell membrane</keyword>
<evidence type="ECO:0000256" key="7">
    <source>
        <dbReference type="SAM" id="Phobius"/>
    </source>
</evidence>